<sequence>MKCNYAEHLKWFEEHVKPHLLVPYDPNRLTHPIDQVANVATGTRSEEVHVPFTPLRTPSRAEPPPSPVQRLARIPQKRHAPEDPFDDDLDFADLTSLDPTPLPDNAVIDLTNARESPRQTEKTLSLRRKRQHVATTSNPRKQDDEMSIDAFDMADDLQDFQDFQDFPDFQDAPMPNAQMPPSSPPSHDNEYAFDDDMIYQDELFARQLQEAEMAFAPSEPSHTNLPQASPMNVSHESTVRVHALQTSVSEADARPSVDMEELEKQLDDLEAQDYKLLKRLVSLGEGEQRRSLINERSKLEARMTELQERIMAEKGRQPQPPTDSNSAILIPDDDDDTDDDLLDKMIPQTRRGHTSSFFNSDTSFDSPSTSRASSPPVPFTALASSTTPPSPRPVFDMTLDDNSVEAVDPSSQFGSFSSQPVTRPREDFPWSADVRRALKDIFKLSEFRHNQLDAINTTMQGHDCFVLMPTGGGKSLCYQLPAVLNKSYNRRGVTIVISPLLSLIQDQVQRLVNVLGVRALFLNGDTPVAERRAIFDTLQHSPLSTPLVYVTPELISRSNAFQNVLQKLHSNDMLARFVVDEAHCVSHWGHDFRPDYKTLGELKHNYTNVPIIALTATANPIVQEDITSNLNIQGCKIFKQSFNRVNLTYEIKQVTAAKRIDDMIEFLLRYAGKTGIVYCISRRQCEEVSGKLQKAGVRADFYHAALSTEERMRSQLAWQRGETHVIVATIAFGMGIDKADVRFVIHYSLPSSVEGYYQETGRAGRDGRPAHCRLYYNYRDSVVHRKLIEKGDSNGVVNPMQRRRQYENLNKMIALCENAMDCRRREILAYFGEVFDPAQCRYTCDNCKNNQHMQSVEEDFTQAAKEIVTLVRAAYRENITLNQVLDIFRGSKSKRFEMYQGEPYFGAGQAYKKQDIDRLLKKLVLSDVLNERSQTNRAGFVSSYIQLGPRAYDVENGSMRIILMQMTKRCNTRFGRFYTCELTGAAKIGNDGEHSLYEYLG</sequence>
<evidence type="ECO:0000256" key="3">
    <source>
        <dbReference type="ARBA" id="ARBA00022741"/>
    </source>
</evidence>
<dbReference type="SUPFAM" id="SSF52540">
    <property type="entry name" value="P-loop containing nucleoside triphosphate hydrolases"/>
    <property type="match status" value="1"/>
</dbReference>
<evidence type="ECO:0000313" key="16">
    <source>
        <dbReference type="Proteomes" id="UP000242180"/>
    </source>
</evidence>
<dbReference type="InterPro" id="IPR004589">
    <property type="entry name" value="DNA_helicase_ATP-dep_RecQ"/>
</dbReference>
<proteinExistence type="inferred from homology"/>
<feature type="region of interest" description="Disordered" evidence="12">
    <location>
        <begin position="41"/>
        <end position="146"/>
    </location>
</feature>
<dbReference type="InParanoid" id="A0A1X2HR09"/>
<dbReference type="Pfam" id="PF00270">
    <property type="entry name" value="DEAD"/>
    <property type="match status" value="1"/>
</dbReference>
<dbReference type="OrthoDB" id="10261556at2759"/>
<dbReference type="SMART" id="SM00487">
    <property type="entry name" value="DEXDc"/>
    <property type="match status" value="1"/>
</dbReference>
<dbReference type="GO" id="GO:0005694">
    <property type="term" value="C:chromosome"/>
    <property type="evidence" value="ECO:0007669"/>
    <property type="project" value="TreeGrafter"/>
</dbReference>
<dbReference type="PROSITE" id="PS00690">
    <property type="entry name" value="DEAH_ATP_HELICASE"/>
    <property type="match status" value="1"/>
</dbReference>
<dbReference type="PROSITE" id="PS51194">
    <property type="entry name" value="HELICASE_CTER"/>
    <property type="match status" value="1"/>
</dbReference>
<dbReference type="CDD" id="cd18794">
    <property type="entry name" value="SF2_C_RecQ"/>
    <property type="match status" value="1"/>
</dbReference>
<keyword evidence="9" id="KW-0539">Nucleus</keyword>
<feature type="compositionally biased region" description="Low complexity" evidence="12">
    <location>
        <begin position="164"/>
        <end position="175"/>
    </location>
</feature>
<keyword evidence="16" id="KW-1185">Reference proteome</keyword>
<dbReference type="OMA" id="CENAMDC"/>
<dbReference type="GO" id="GO:0016787">
    <property type="term" value="F:hydrolase activity"/>
    <property type="evidence" value="ECO:0007669"/>
    <property type="project" value="UniProtKB-KW"/>
</dbReference>
<dbReference type="Gene3D" id="3.40.50.300">
    <property type="entry name" value="P-loop containing nucleotide triphosphate hydrolases"/>
    <property type="match status" value="2"/>
</dbReference>
<dbReference type="InterPro" id="IPR036388">
    <property type="entry name" value="WH-like_DNA-bd_sf"/>
</dbReference>
<accession>A0A1X2HR09</accession>
<keyword evidence="4" id="KW-0378">Hydrolase</keyword>
<dbReference type="GO" id="GO:0005737">
    <property type="term" value="C:cytoplasm"/>
    <property type="evidence" value="ECO:0007669"/>
    <property type="project" value="TreeGrafter"/>
</dbReference>
<dbReference type="GO" id="GO:0006260">
    <property type="term" value="P:DNA replication"/>
    <property type="evidence" value="ECO:0007669"/>
    <property type="project" value="InterPro"/>
</dbReference>
<dbReference type="InterPro" id="IPR032284">
    <property type="entry name" value="RecQ_Zn-bd"/>
</dbReference>
<dbReference type="Proteomes" id="UP000242180">
    <property type="component" value="Unassembled WGS sequence"/>
</dbReference>
<evidence type="ECO:0000256" key="12">
    <source>
        <dbReference type="SAM" id="MobiDB-lite"/>
    </source>
</evidence>
<dbReference type="SMART" id="SM00956">
    <property type="entry name" value="RQC"/>
    <property type="match status" value="1"/>
</dbReference>
<dbReference type="FunFam" id="3.40.50.300:FF:000340">
    <property type="entry name" value="Bloom syndrome, RecQ helicase"/>
    <property type="match status" value="1"/>
</dbReference>
<dbReference type="GO" id="GO:0005634">
    <property type="term" value="C:nucleus"/>
    <property type="evidence" value="ECO:0007669"/>
    <property type="project" value="UniProtKB-SubCell"/>
</dbReference>
<dbReference type="InterPro" id="IPR027417">
    <property type="entry name" value="P-loop_NTPase"/>
</dbReference>
<dbReference type="EMBL" id="MCGN01000002">
    <property type="protein sequence ID" value="ORZ01722.1"/>
    <property type="molecule type" value="Genomic_DNA"/>
</dbReference>
<evidence type="ECO:0000256" key="11">
    <source>
        <dbReference type="ARBA" id="ARBA00034808"/>
    </source>
</evidence>
<feature type="compositionally biased region" description="Acidic residues" evidence="12">
    <location>
        <begin position="331"/>
        <end position="341"/>
    </location>
</feature>
<dbReference type="GO" id="GO:0000724">
    <property type="term" value="P:double-strand break repair via homologous recombination"/>
    <property type="evidence" value="ECO:0007669"/>
    <property type="project" value="TreeGrafter"/>
</dbReference>
<dbReference type="EC" id="5.6.2.4" evidence="11"/>
<keyword evidence="7" id="KW-0238">DNA-binding</keyword>
<dbReference type="GO" id="GO:0009378">
    <property type="term" value="F:four-way junction helicase activity"/>
    <property type="evidence" value="ECO:0007669"/>
    <property type="project" value="TreeGrafter"/>
</dbReference>
<feature type="compositionally biased region" description="Low complexity" evidence="12">
    <location>
        <begin position="354"/>
        <end position="370"/>
    </location>
</feature>
<comment type="subcellular location">
    <subcellularLocation>
        <location evidence="1">Nucleus</location>
    </subcellularLocation>
</comment>
<evidence type="ECO:0000256" key="1">
    <source>
        <dbReference type="ARBA" id="ARBA00004123"/>
    </source>
</evidence>
<evidence type="ECO:0000256" key="5">
    <source>
        <dbReference type="ARBA" id="ARBA00022806"/>
    </source>
</evidence>
<keyword evidence="8" id="KW-0413">Isomerase</keyword>
<dbReference type="Pfam" id="PF00271">
    <property type="entry name" value="Helicase_C"/>
    <property type="match status" value="1"/>
</dbReference>
<dbReference type="Gene3D" id="1.10.10.10">
    <property type="entry name" value="Winged helix-like DNA-binding domain superfamily/Winged helix DNA-binding domain"/>
    <property type="match status" value="1"/>
</dbReference>
<organism evidence="15 16">
    <name type="scientific">Syncephalastrum racemosum</name>
    <name type="common">Filamentous fungus</name>
    <dbReference type="NCBI Taxonomy" id="13706"/>
    <lineage>
        <taxon>Eukaryota</taxon>
        <taxon>Fungi</taxon>
        <taxon>Fungi incertae sedis</taxon>
        <taxon>Mucoromycota</taxon>
        <taxon>Mucoromycotina</taxon>
        <taxon>Mucoromycetes</taxon>
        <taxon>Mucorales</taxon>
        <taxon>Syncephalastraceae</taxon>
        <taxon>Syncephalastrum</taxon>
    </lineage>
</organism>
<dbReference type="InterPro" id="IPR014001">
    <property type="entry name" value="Helicase_ATP-bd"/>
</dbReference>
<keyword evidence="3" id="KW-0547">Nucleotide-binding</keyword>
<dbReference type="AlphaFoldDB" id="A0A1X2HR09"/>
<name>A0A1X2HR09_SYNRA</name>
<dbReference type="GO" id="GO:0000729">
    <property type="term" value="P:DNA double-strand break processing"/>
    <property type="evidence" value="ECO:0007669"/>
    <property type="project" value="UniProtKB-ARBA"/>
</dbReference>
<dbReference type="STRING" id="13706.A0A1X2HR09"/>
<evidence type="ECO:0000256" key="2">
    <source>
        <dbReference type="ARBA" id="ARBA00005446"/>
    </source>
</evidence>
<dbReference type="CDD" id="cd17920">
    <property type="entry name" value="DEXHc_RecQ"/>
    <property type="match status" value="1"/>
</dbReference>
<dbReference type="InterPro" id="IPR001650">
    <property type="entry name" value="Helicase_C-like"/>
</dbReference>
<dbReference type="SMART" id="SM00490">
    <property type="entry name" value="HELICc"/>
    <property type="match status" value="1"/>
</dbReference>
<comment type="catalytic activity">
    <reaction evidence="10">
        <text>Couples ATP hydrolysis with the unwinding of duplex DNA by translocating in the 3'-5' direction.</text>
        <dbReference type="EC" id="5.6.2.4"/>
    </reaction>
</comment>
<comment type="caution">
    <text evidence="15">The sequence shown here is derived from an EMBL/GenBank/DDBJ whole genome shotgun (WGS) entry which is preliminary data.</text>
</comment>
<dbReference type="SUPFAM" id="SSF46785">
    <property type="entry name" value="Winged helix' DNA-binding domain"/>
    <property type="match status" value="1"/>
</dbReference>
<keyword evidence="6" id="KW-0067">ATP-binding</keyword>
<dbReference type="GO" id="GO:0031573">
    <property type="term" value="P:mitotic intra-S DNA damage checkpoint signaling"/>
    <property type="evidence" value="ECO:0007669"/>
    <property type="project" value="UniProtKB-ARBA"/>
</dbReference>
<dbReference type="NCBIfam" id="TIGR00614">
    <property type="entry name" value="recQ_fam"/>
    <property type="match status" value="1"/>
</dbReference>
<comment type="similarity">
    <text evidence="2">Belongs to the helicase family. RecQ subfamily.</text>
</comment>
<dbReference type="PANTHER" id="PTHR13710">
    <property type="entry name" value="DNA HELICASE RECQ FAMILY MEMBER"/>
    <property type="match status" value="1"/>
</dbReference>
<dbReference type="PANTHER" id="PTHR13710:SF153">
    <property type="entry name" value="RECQ-LIKE DNA HELICASE BLM"/>
    <property type="match status" value="1"/>
</dbReference>
<keyword evidence="5" id="KW-0347">Helicase</keyword>
<dbReference type="GO" id="GO:0043138">
    <property type="term" value="F:3'-5' DNA helicase activity"/>
    <property type="evidence" value="ECO:0007669"/>
    <property type="project" value="UniProtKB-EC"/>
</dbReference>
<evidence type="ECO:0000256" key="7">
    <source>
        <dbReference type="ARBA" id="ARBA00023125"/>
    </source>
</evidence>
<dbReference type="PROSITE" id="PS51192">
    <property type="entry name" value="HELICASE_ATP_BIND_1"/>
    <property type="match status" value="1"/>
</dbReference>
<evidence type="ECO:0000259" key="13">
    <source>
        <dbReference type="PROSITE" id="PS51192"/>
    </source>
</evidence>
<feature type="domain" description="Helicase C-terminal" evidence="14">
    <location>
        <begin position="659"/>
        <end position="810"/>
    </location>
</feature>
<evidence type="ECO:0000256" key="6">
    <source>
        <dbReference type="ARBA" id="ARBA00022840"/>
    </source>
</evidence>
<evidence type="ECO:0000256" key="10">
    <source>
        <dbReference type="ARBA" id="ARBA00034617"/>
    </source>
</evidence>
<evidence type="ECO:0000313" key="15">
    <source>
        <dbReference type="EMBL" id="ORZ01722.1"/>
    </source>
</evidence>
<dbReference type="InterPro" id="IPR002464">
    <property type="entry name" value="DNA/RNA_helicase_DEAH_CS"/>
</dbReference>
<evidence type="ECO:0000256" key="9">
    <source>
        <dbReference type="ARBA" id="ARBA00023242"/>
    </source>
</evidence>
<dbReference type="Pfam" id="PF16124">
    <property type="entry name" value="RecQ_Zn_bind"/>
    <property type="match status" value="1"/>
</dbReference>
<evidence type="ECO:0000256" key="8">
    <source>
        <dbReference type="ARBA" id="ARBA00023235"/>
    </source>
</evidence>
<evidence type="ECO:0000259" key="14">
    <source>
        <dbReference type="PROSITE" id="PS51194"/>
    </source>
</evidence>
<protein>
    <recommendedName>
        <fullName evidence="11">DNA 3'-5' helicase</fullName>
        <ecNumber evidence="11">5.6.2.4</ecNumber>
    </recommendedName>
</protein>
<dbReference type="GO" id="GO:0003677">
    <property type="term" value="F:DNA binding"/>
    <property type="evidence" value="ECO:0007669"/>
    <property type="project" value="UniProtKB-KW"/>
</dbReference>
<dbReference type="FunFam" id="3.40.50.300:FF:000296">
    <property type="entry name" value="ATP-dependent DNA helicase RecQ"/>
    <property type="match status" value="1"/>
</dbReference>
<dbReference type="InterPro" id="IPR036390">
    <property type="entry name" value="WH_DNA-bd_sf"/>
</dbReference>
<feature type="region of interest" description="Disordered" evidence="12">
    <location>
        <begin position="164"/>
        <end position="186"/>
    </location>
</feature>
<feature type="region of interest" description="Disordered" evidence="12">
    <location>
        <begin position="311"/>
        <end position="393"/>
    </location>
</feature>
<dbReference type="InterPro" id="IPR011545">
    <property type="entry name" value="DEAD/DEAH_box_helicase_dom"/>
</dbReference>
<dbReference type="InterPro" id="IPR018982">
    <property type="entry name" value="RQC_domain"/>
</dbReference>
<gene>
    <name evidence="15" type="ORF">BCR43DRAFT_189779</name>
</gene>
<feature type="domain" description="Helicase ATP-binding" evidence="13">
    <location>
        <begin position="455"/>
        <end position="636"/>
    </location>
</feature>
<reference evidence="15 16" key="1">
    <citation type="submission" date="2016-07" db="EMBL/GenBank/DDBJ databases">
        <title>Pervasive Adenine N6-methylation of Active Genes in Fungi.</title>
        <authorList>
            <consortium name="DOE Joint Genome Institute"/>
            <person name="Mondo S.J."/>
            <person name="Dannebaum R.O."/>
            <person name="Kuo R.C."/>
            <person name="Labutti K."/>
            <person name="Haridas S."/>
            <person name="Kuo A."/>
            <person name="Salamov A."/>
            <person name="Ahrendt S.R."/>
            <person name="Lipzen A."/>
            <person name="Sullivan W."/>
            <person name="Andreopoulos W.B."/>
            <person name="Clum A."/>
            <person name="Lindquist E."/>
            <person name="Daum C."/>
            <person name="Ramamoorthy G.K."/>
            <person name="Gryganskyi A."/>
            <person name="Culley D."/>
            <person name="Magnuson J.K."/>
            <person name="James T.Y."/>
            <person name="O'Malley M.A."/>
            <person name="Stajich J.E."/>
            <person name="Spatafora J.W."/>
            <person name="Visel A."/>
            <person name="Grigoriev I.V."/>
        </authorList>
    </citation>
    <scope>NUCLEOTIDE SEQUENCE [LARGE SCALE GENOMIC DNA]</scope>
    <source>
        <strain evidence="15 16">NRRL 2496</strain>
    </source>
</reference>
<dbReference type="GO" id="GO:0005524">
    <property type="term" value="F:ATP binding"/>
    <property type="evidence" value="ECO:0007669"/>
    <property type="project" value="UniProtKB-KW"/>
</dbReference>
<evidence type="ECO:0000256" key="4">
    <source>
        <dbReference type="ARBA" id="ARBA00022801"/>
    </source>
</evidence>
<dbReference type="Pfam" id="PF09382">
    <property type="entry name" value="RQC"/>
    <property type="match status" value="1"/>
</dbReference>